<organism evidence="9 10">
    <name type="scientific">Cinchona calisaya</name>
    <dbReference type="NCBI Taxonomy" id="153742"/>
    <lineage>
        <taxon>Eukaryota</taxon>
        <taxon>Viridiplantae</taxon>
        <taxon>Streptophyta</taxon>
        <taxon>Embryophyta</taxon>
        <taxon>Tracheophyta</taxon>
        <taxon>Spermatophyta</taxon>
        <taxon>Magnoliopsida</taxon>
        <taxon>eudicotyledons</taxon>
        <taxon>Gunneridae</taxon>
        <taxon>Pentapetalae</taxon>
        <taxon>asterids</taxon>
        <taxon>lamiids</taxon>
        <taxon>Gentianales</taxon>
        <taxon>Rubiaceae</taxon>
        <taxon>Cinchonoideae</taxon>
        <taxon>Cinchoneae</taxon>
        <taxon>Cinchona</taxon>
    </lineage>
</organism>
<keyword evidence="5" id="KW-0862">Zinc</keyword>
<dbReference type="FunFam" id="3.20.20.140:FF:000050">
    <property type="entry name" value="Adenosine/AMP deaminase family protein"/>
    <property type="match status" value="1"/>
</dbReference>
<keyword evidence="4" id="KW-0378">Hydrolase</keyword>
<evidence type="ECO:0000313" key="10">
    <source>
        <dbReference type="Proteomes" id="UP001630127"/>
    </source>
</evidence>
<comment type="similarity">
    <text evidence="2">Belongs to the metallo-dependent hydrolases superfamily. Adenosine and AMP deaminases family.</text>
</comment>
<dbReference type="Gene3D" id="3.20.20.140">
    <property type="entry name" value="Metal-dependent hydrolases"/>
    <property type="match status" value="1"/>
</dbReference>
<dbReference type="PANTHER" id="PTHR11409:SF42">
    <property type="entry name" value="ADENOSINE DEAMINASE-LIKE PROTEIN"/>
    <property type="match status" value="1"/>
</dbReference>
<dbReference type="GO" id="GO:0046872">
    <property type="term" value="F:metal ion binding"/>
    <property type="evidence" value="ECO:0007669"/>
    <property type="project" value="UniProtKB-KW"/>
</dbReference>
<dbReference type="AlphaFoldDB" id="A0ABD2ZP52"/>
<reference evidence="9 10" key="1">
    <citation type="submission" date="2024-11" db="EMBL/GenBank/DDBJ databases">
        <title>A near-complete genome assembly of Cinchona calisaya.</title>
        <authorList>
            <person name="Lian D.C."/>
            <person name="Zhao X.W."/>
            <person name="Wei L."/>
        </authorList>
    </citation>
    <scope>NUCLEOTIDE SEQUENCE [LARGE SCALE GENOMIC DNA]</scope>
    <source>
        <tissue evidence="9">Nenye</tissue>
    </source>
</reference>
<dbReference type="Pfam" id="PF00962">
    <property type="entry name" value="A_deaminase"/>
    <property type="match status" value="1"/>
</dbReference>
<dbReference type="SUPFAM" id="SSF51556">
    <property type="entry name" value="Metallo-dependent hydrolases"/>
    <property type="match status" value="1"/>
</dbReference>
<evidence type="ECO:0000256" key="3">
    <source>
        <dbReference type="ARBA" id="ARBA00022723"/>
    </source>
</evidence>
<keyword evidence="10" id="KW-1185">Reference proteome</keyword>
<dbReference type="Proteomes" id="UP001630127">
    <property type="component" value="Unassembled WGS sequence"/>
</dbReference>
<dbReference type="InterPro" id="IPR032466">
    <property type="entry name" value="Metal_Hydrolase"/>
</dbReference>
<dbReference type="CDD" id="cd00443">
    <property type="entry name" value="ADA_AMPD"/>
    <property type="match status" value="1"/>
</dbReference>
<protein>
    <recommendedName>
        <fullName evidence="8">Adenosine deaminase domain-containing protein</fullName>
    </recommendedName>
</protein>
<keyword evidence="3" id="KW-0479">Metal-binding</keyword>
<evidence type="ECO:0000256" key="6">
    <source>
        <dbReference type="ARBA" id="ARBA00023080"/>
    </source>
</evidence>
<feature type="domain" description="Adenosine deaminase" evidence="8">
    <location>
        <begin position="9"/>
        <end position="352"/>
    </location>
</feature>
<gene>
    <name evidence="9" type="ORF">ACH5RR_017647</name>
</gene>
<evidence type="ECO:0000256" key="2">
    <source>
        <dbReference type="ARBA" id="ARBA00006676"/>
    </source>
</evidence>
<evidence type="ECO:0000313" key="9">
    <source>
        <dbReference type="EMBL" id="KAL3519498.1"/>
    </source>
</evidence>
<accession>A0ABD2ZP52</accession>
<evidence type="ECO:0000256" key="4">
    <source>
        <dbReference type="ARBA" id="ARBA00022801"/>
    </source>
</evidence>
<evidence type="ECO:0000256" key="1">
    <source>
        <dbReference type="ARBA" id="ARBA00001947"/>
    </source>
</evidence>
<comment type="caution">
    <text evidence="9">The sequence shown here is derived from an EMBL/GenBank/DDBJ whole genome shotgun (WGS) entry which is preliminary data.</text>
</comment>
<proteinExistence type="inferred from homology"/>
<keyword evidence="6" id="KW-0546">Nucleotide metabolism</keyword>
<sequence>MEEWCKTIPKIELHAHLNGSIRDSTLLELARGLGEKGTIVFSDVEKVILKNDRSLVEVFKLFDLIHLITTDHESVSRITKEVVEDFAAENVVYLELRTTPKRNDSKAMSKESYMQAVVEGLRAVNNVDVDFACKLDAEATGNSHYDNGRYSGAERKKIYVRLLLSIDRRESTEAAMETVKLALQMKHLGVVGIDLSGNPVIGEWKTFLPALKFAKEQGLSITLHSGEVPNAEEVHAMLDFLPGRIGHACYFEEDHWRKLKSSKIPVEICLTSNIRTETIPSLDVHHFADLYSSEHPITLCTDDTGVFSTSLSHEYNLAASAFGLAKKEMYRLARNAVNFIFAGSQVKEELEEMFALASKELEM</sequence>
<dbReference type="PANTHER" id="PTHR11409">
    <property type="entry name" value="ADENOSINE DEAMINASE"/>
    <property type="match status" value="1"/>
</dbReference>
<evidence type="ECO:0000256" key="5">
    <source>
        <dbReference type="ARBA" id="ARBA00022833"/>
    </source>
</evidence>
<name>A0ABD2ZP52_9GENT</name>
<dbReference type="InterPro" id="IPR006330">
    <property type="entry name" value="Ado/ade_deaminase"/>
</dbReference>
<dbReference type="EMBL" id="JBJUIK010000008">
    <property type="protein sequence ID" value="KAL3519498.1"/>
    <property type="molecule type" value="Genomic_DNA"/>
</dbReference>
<evidence type="ECO:0000259" key="8">
    <source>
        <dbReference type="Pfam" id="PF00962"/>
    </source>
</evidence>
<dbReference type="GO" id="GO:0009117">
    <property type="term" value="P:nucleotide metabolic process"/>
    <property type="evidence" value="ECO:0007669"/>
    <property type="project" value="UniProtKB-KW"/>
</dbReference>
<dbReference type="InterPro" id="IPR001365">
    <property type="entry name" value="A_deaminase_dom"/>
</dbReference>
<evidence type="ECO:0000256" key="7">
    <source>
        <dbReference type="ARBA" id="ARBA00048787"/>
    </source>
</evidence>
<dbReference type="GO" id="GO:0016787">
    <property type="term" value="F:hydrolase activity"/>
    <property type="evidence" value="ECO:0007669"/>
    <property type="project" value="UniProtKB-KW"/>
</dbReference>
<comment type="cofactor">
    <cofactor evidence="1">
        <name>Zn(2+)</name>
        <dbReference type="ChEBI" id="CHEBI:29105"/>
    </cofactor>
</comment>
<comment type="catalytic activity">
    <reaction evidence="7">
        <text>N(6)-methyl-AMP + H2O + H(+) = IMP + methylamine</text>
        <dbReference type="Rhea" id="RHEA:16001"/>
        <dbReference type="ChEBI" id="CHEBI:15377"/>
        <dbReference type="ChEBI" id="CHEBI:15378"/>
        <dbReference type="ChEBI" id="CHEBI:58053"/>
        <dbReference type="ChEBI" id="CHEBI:59338"/>
        <dbReference type="ChEBI" id="CHEBI:144842"/>
    </reaction>
    <physiologicalReaction direction="left-to-right" evidence="7">
        <dbReference type="Rhea" id="RHEA:16002"/>
    </physiologicalReaction>
</comment>